<keyword evidence="2" id="KW-0547">Nucleotide-binding</keyword>
<dbReference type="GO" id="GO:0005524">
    <property type="term" value="F:ATP binding"/>
    <property type="evidence" value="ECO:0007669"/>
    <property type="project" value="UniProtKB-KW"/>
</dbReference>
<dbReference type="Gene3D" id="1.20.1270.10">
    <property type="match status" value="1"/>
</dbReference>
<organism evidence="5 6">
    <name type="scientific">Takifugu flavidus</name>
    <name type="common">sansaifugu</name>
    <dbReference type="NCBI Taxonomy" id="433684"/>
    <lineage>
        <taxon>Eukaryota</taxon>
        <taxon>Metazoa</taxon>
        <taxon>Chordata</taxon>
        <taxon>Craniata</taxon>
        <taxon>Vertebrata</taxon>
        <taxon>Euteleostomi</taxon>
        <taxon>Actinopterygii</taxon>
        <taxon>Neopterygii</taxon>
        <taxon>Teleostei</taxon>
        <taxon>Neoteleostei</taxon>
        <taxon>Acanthomorphata</taxon>
        <taxon>Eupercaria</taxon>
        <taxon>Tetraodontiformes</taxon>
        <taxon>Tetradontoidea</taxon>
        <taxon>Tetraodontidae</taxon>
        <taxon>Takifugu</taxon>
    </lineage>
</organism>
<evidence type="ECO:0000256" key="4">
    <source>
        <dbReference type="SAM" id="MobiDB-lite"/>
    </source>
</evidence>
<feature type="compositionally biased region" description="Basic and acidic residues" evidence="4">
    <location>
        <begin position="171"/>
        <end position="183"/>
    </location>
</feature>
<keyword evidence="3" id="KW-0067">ATP-binding</keyword>
<evidence type="ECO:0000256" key="1">
    <source>
        <dbReference type="ARBA" id="ARBA00007381"/>
    </source>
</evidence>
<sequence>MVPAFFSDSQGRGRKKLIFELGGGTFDVSILTIERIFEVESTAGDTHLGGEDFDSRRINYFISEFKSKFKKDSTCLKVTKENNLSGKFELTGSPSAPRGVPQIEVSSDIDANGIMNENKITLTNDKGRKIKKSTLEEEKLDGKISKEKNQKAVDKCNEVISWLDKNQAAERDEYQHRQQEMEKVCNPIKTGEGVPDGAGPSSGPTIEEV</sequence>
<dbReference type="SUPFAM" id="SSF100934">
    <property type="entry name" value="Heat shock protein 70kD (HSP70), C-terminal subdomain"/>
    <property type="match status" value="1"/>
</dbReference>
<comment type="similarity">
    <text evidence="1">Belongs to the heat shock protein 70 family.</text>
</comment>
<dbReference type="AlphaFoldDB" id="A0A5C6PBC2"/>
<dbReference type="Gene3D" id="3.30.420.40">
    <property type="match status" value="1"/>
</dbReference>
<dbReference type="Proteomes" id="UP000324091">
    <property type="component" value="Chromosome 12"/>
</dbReference>
<dbReference type="EMBL" id="RHFK02000004">
    <property type="protein sequence ID" value="TWW77072.1"/>
    <property type="molecule type" value="Genomic_DNA"/>
</dbReference>
<dbReference type="GO" id="GO:0140662">
    <property type="term" value="F:ATP-dependent protein folding chaperone"/>
    <property type="evidence" value="ECO:0007669"/>
    <property type="project" value="InterPro"/>
</dbReference>
<comment type="caution">
    <text evidence="5">The sequence shown here is derived from an EMBL/GenBank/DDBJ whole genome shotgun (WGS) entry which is preliminary data.</text>
</comment>
<evidence type="ECO:0000313" key="5">
    <source>
        <dbReference type="EMBL" id="TWW77072.1"/>
    </source>
</evidence>
<evidence type="ECO:0000313" key="6">
    <source>
        <dbReference type="Proteomes" id="UP000324091"/>
    </source>
</evidence>
<keyword evidence="6" id="KW-1185">Reference proteome</keyword>
<gene>
    <name evidence="5" type="ORF">D4764_12G0004620</name>
</gene>
<evidence type="ECO:0000256" key="3">
    <source>
        <dbReference type="ARBA" id="ARBA00022840"/>
    </source>
</evidence>
<reference evidence="5 6" key="1">
    <citation type="submission" date="2019-04" db="EMBL/GenBank/DDBJ databases">
        <title>Chromosome genome assembly for Takifugu flavidus.</title>
        <authorList>
            <person name="Xiao S."/>
        </authorList>
    </citation>
    <scope>NUCLEOTIDE SEQUENCE [LARGE SCALE GENOMIC DNA]</scope>
    <source>
        <strain evidence="5">HTHZ2018</strain>
        <tissue evidence="5">Muscle</tissue>
    </source>
</reference>
<keyword evidence="5" id="KW-0346">Stress response</keyword>
<dbReference type="SUPFAM" id="SSF53067">
    <property type="entry name" value="Actin-like ATPase domain"/>
    <property type="match status" value="1"/>
</dbReference>
<evidence type="ECO:0000256" key="2">
    <source>
        <dbReference type="ARBA" id="ARBA00022741"/>
    </source>
</evidence>
<accession>A0A5C6PBC2</accession>
<name>A0A5C6PBC2_9TELE</name>
<dbReference type="InterPro" id="IPR029048">
    <property type="entry name" value="HSP70_C_sf"/>
</dbReference>
<dbReference type="InterPro" id="IPR013126">
    <property type="entry name" value="Hsp_70_fam"/>
</dbReference>
<protein>
    <submittedName>
        <fullName evidence="5">Heat shock cognate 71 kDa protein</fullName>
    </submittedName>
</protein>
<dbReference type="Pfam" id="PF00012">
    <property type="entry name" value="HSP70"/>
    <property type="match status" value="2"/>
</dbReference>
<dbReference type="PANTHER" id="PTHR19375">
    <property type="entry name" value="HEAT SHOCK PROTEIN 70KDA"/>
    <property type="match status" value="1"/>
</dbReference>
<proteinExistence type="inferred from homology"/>
<feature type="region of interest" description="Disordered" evidence="4">
    <location>
        <begin position="171"/>
        <end position="209"/>
    </location>
</feature>
<dbReference type="InterPro" id="IPR043129">
    <property type="entry name" value="ATPase_NBD"/>
</dbReference>